<dbReference type="EMBL" id="QGHA01000003">
    <property type="protein sequence ID" value="PWK78521.1"/>
    <property type="molecule type" value="Genomic_DNA"/>
</dbReference>
<dbReference type="SUPFAM" id="SSF54427">
    <property type="entry name" value="NTF2-like"/>
    <property type="match status" value="1"/>
</dbReference>
<dbReference type="Gene3D" id="3.10.450.50">
    <property type="match status" value="1"/>
</dbReference>
<dbReference type="Proteomes" id="UP000245678">
    <property type="component" value="Unassembled WGS sequence"/>
</dbReference>
<gene>
    <name evidence="2" type="ORF">LX99_02365</name>
</gene>
<keyword evidence="3" id="KW-1185">Reference proteome</keyword>
<sequence>MDNTLLEAIDNAHIAANEAQQNKDFDFYMDFFTDDLQYKQLNGKTIGKKQLAANVKHYFNRVKSLSSSYQRTEINFSANEVTERLIQHSEVSIRVFVFFSKKWTVEREGIYKWKLIDGAWKIFKVEVLREKIF</sequence>
<dbReference type="Pfam" id="PF14534">
    <property type="entry name" value="DUF4440"/>
    <property type="match status" value="1"/>
</dbReference>
<accession>A0A316HER7</accession>
<protein>
    <recommendedName>
        <fullName evidence="1">DUF4440 domain-containing protein</fullName>
    </recommendedName>
</protein>
<feature type="domain" description="DUF4440" evidence="1">
    <location>
        <begin position="14"/>
        <end position="122"/>
    </location>
</feature>
<evidence type="ECO:0000313" key="2">
    <source>
        <dbReference type="EMBL" id="PWK78521.1"/>
    </source>
</evidence>
<dbReference type="AlphaFoldDB" id="A0A316HER7"/>
<evidence type="ECO:0000259" key="1">
    <source>
        <dbReference type="Pfam" id="PF14534"/>
    </source>
</evidence>
<comment type="caution">
    <text evidence="2">The sequence shown here is derived from an EMBL/GenBank/DDBJ whole genome shotgun (WGS) entry which is preliminary data.</text>
</comment>
<dbReference type="InterPro" id="IPR032710">
    <property type="entry name" value="NTF2-like_dom_sf"/>
</dbReference>
<organism evidence="2 3">
    <name type="scientific">Mucilaginibacter oryzae</name>
    <dbReference type="NCBI Taxonomy" id="468058"/>
    <lineage>
        <taxon>Bacteria</taxon>
        <taxon>Pseudomonadati</taxon>
        <taxon>Bacteroidota</taxon>
        <taxon>Sphingobacteriia</taxon>
        <taxon>Sphingobacteriales</taxon>
        <taxon>Sphingobacteriaceae</taxon>
        <taxon>Mucilaginibacter</taxon>
    </lineage>
</organism>
<reference evidence="2 3" key="1">
    <citation type="submission" date="2018-05" db="EMBL/GenBank/DDBJ databases">
        <title>Genomic Encyclopedia of Archaeal and Bacterial Type Strains, Phase II (KMG-II): from individual species to whole genera.</title>
        <authorList>
            <person name="Goeker M."/>
        </authorList>
    </citation>
    <scope>NUCLEOTIDE SEQUENCE [LARGE SCALE GENOMIC DNA]</scope>
    <source>
        <strain evidence="2 3">DSM 19975</strain>
    </source>
</reference>
<name>A0A316HER7_9SPHI</name>
<dbReference type="InterPro" id="IPR027843">
    <property type="entry name" value="DUF4440"/>
</dbReference>
<proteinExistence type="predicted"/>
<evidence type="ECO:0000313" key="3">
    <source>
        <dbReference type="Proteomes" id="UP000245678"/>
    </source>
</evidence>
<dbReference type="RefSeq" id="WP_109608042.1">
    <property type="nucleotide sequence ID" value="NZ_QGHA01000003.1"/>
</dbReference>